<dbReference type="InterPro" id="IPR007375">
    <property type="entry name" value="SoxG"/>
</dbReference>
<dbReference type="AlphaFoldDB" id="A0A1P8UMX9"/>
<name>A0A1P8UMX9_9RHOB</name>
<dbReference type="RefSeq" id="WP_076694779.1">
    <property type="nucleotide sequence ID" value="NZ_CP015091.1"/>
</dbReference>
<dbReference type="Gene3D" id="3.30.70.1520">
    <property type="entry name" value="Heterotetrameric sarcosine oxidase"/>
    <property type="match status" value="1"/>
</dbReference>
<dbReference type="Pfam" id="PF04268">
    <property type="entry name" value="SoxG"/>
    <property type="match status" value="1"/>
</dbReference>
<protein>
    <submittedName>
        <fullName evidence="1">Sarcosine oxidase subunit gamma</fullName>
        <ecNumber evidence="1">1.5.3.1</ecNumber>
    </submittedName>
</protein>
<reference evidence="1 2" key="1">
    <citation type="submission" date="2016-04" db="EMBL/GenBank/DDBJ databases">
        <title>Deep-sea bacteria in the southern Pacific.</title>
        <authorList>
            <person name="Tang K."/>
        </authorList>
    </citation>
    <scope>NUCLEOTIDE SEQUENCE [LARGE SCALE GENOMIC DNA]</scope>
    <source>
        <strain evidence="1 2">JLT2014</strain>
        <plasmid evidence="2">ppaby1</plasmid>
    </source>
</reference>
<dbReference type="SUPFAM" id="SSF103025">
    <property type="entry name" value="Folate-binding domain"/>
    <property type="match status" value="1"/>
</dbReference>
<dbReference type="EC" id="1.5.3.1" evidence="1"/>
<dbReference type="InterPro" id="IPR006280">
    <property type="entry name" value="SoxG_het"/>
</dbReference>
<keyword evidence="1" id="KW-0614">Plasmid</keyword>
<dbReference type="EMBL" id="CP015091">
    <property type="protein sequence ID" value="APZ50733.1"/>
    <property type="molecule type" value="Genomic_DNA"/>
</dbReference>
<dbReference type="GO" id="GO:1901053">
    <property type="term" value="P:sarcosine catabolic process"/>
    <property type="evidence" value="ECO:0007669"/>
    <property type="project" value="InterPro"/>
</dbReference>
<dbReference type="OrthoDB" id="9814782at2"/>
<keyword evidence="2" id="KW-1185">Reference proteome</keyword>
<sequence>MNAPVSSFTSGALVETSAARISKAPAIGRLSLRARGDLAPFGAALGVGLPLSIGQRASVDGTEILRLGPDEWTLTTPVPRAAQIEAAFAEIYEAHPHSLVDISGREVTFEIEGAQAAELLTLGCPRDIETILPGQGRRTVFDGVTVVLWRDAEDRFRMDVWQSFAPHVLALLDTGCRELAAQSH</sequence>
<keyword evidence="1" id="KW-0560">Oxidoreductase</keyword>
<dbReference type="KEGG" id="paby:Ga0080574_TMP399"/>
<gene>
    <name evidence="1" type="ORF">Ga0080574_TMP399</name>
</gene>
<dbReference type="GO" id="GO:0008115">
    <property type="term" value="F:sarcosine oxidase activity"/>
    <property type="evidence" value="ECO:0007669"/>
    <property type="project" value="UniProtKB-EC"/>
</dbReference>
<evidence type="ECO:0000313" key="1">
    <source>
        <dbReference type="EMBL" id="APZ50733.1"/>
    </source>
</evidence>
<proteinExistence type="predicted"/>
<dbReference type="NCBIfam" id="TIGR01375">
    <property type="entry name" value="soxG"/>
    <property type="match status" value="1"/>
</dbReference>
<dbReference type="Proteomes" id="UP000187059">
    <property type="component" value="Plasmid pPABY1"/>
</dbReference>
<geneLocation type="plasmid" evidence="2">
    <name>ppaby1</name>
</geneLocation>
<evidence type="ECO:0000313" key="2">
    <source>
        <dbReference type="Proteomes" id="UP000187059"/>
    </source>
</evidence>
<dbReference type="InterPro" id="IPR027266">
    <property type="entry name" value="TrmE/GcvT-like"/>
</dbReference>
<accession>A0A1P8UMX9</accession>
<dbReference type="Gene3D" id="3.30.1360.120">
    <property type="entry name" value="Probable tRNA modification gtpase trme, domain 1"/>
    <property type="match status" value="1"/>
</dbReference>
<organism evidence="1 2">
    <name type="scientific">Salipiger abyssi</name>
    <dbReference type="NCBI Taxonomy" id="1250539"/>
    <lineage>
        <taxon>Bacteria</taxon>
        <taxon>Pseudomonadati</taxon>
        <taxon>Pseudomonadota</taxon>
        <taxon>Alphaproteobacteria</taxon>
        <taxon>Rhodobacterales</taxon>
        <taxon>Roseobacteraceae</taxon>
        <taxon>Salipiger</taxon>
    </lineage>
</organism>